<dbReference type="CDD" id="cd00761">
    <property type="entry name" value="Glyco_tranf_GTA_type"/>
    <property type="match status" value="1"/>
</dbReference>
<name>A0A0C7R7D1_PARSO</name>
<protein>
    <submittedName>
        <fullName evidence="2">Family 2 glycosyl transferase</fullName>
        <ecNumber evidence="2">2.4.1.-</ecNumber>
    </submittedName>
</protein>
<sequence>MKISIVMPTYNDASSIIETLESLKKQTYKNWQLIIMNDGSTDNLEEVLNSYLDKSSIKNNVEYYYQNNQDQLNAILNSIKYIEGDYIYILHSDDLLPSEDFFEKIIKEAKDNPDIDAFIGDLIIIDENSKQIGIQTVSQYKDKDTSLSKLMLWLGRNLYIDVMFAKKLVFEKYISISYLTWNMPFWTQLESDTFKVLNVKKVNFPILKYRIHSGNYINNEVGKLNVINGELRTLTRLMKCYNIPMYKTQFYIYRIANKLKLGDKFSPIYFNKEEKNKGDIVKFAIEKRFNETYKENLFLNAVVNFYTNKNNRTIYINIINEDEFIYKGKDMRLFNRNLLNNKLSNLYLNMIEEMNKGFNKIEVKSNEDKDKIIDITKFLCIYPYVDIEVKNSTKRYRGETNGNT</sequence>
<feature type="domain" description="Glycosyltransferase 2-like" evidence="1">
    <location>
        <begin position="4"/>
        <end position="130"/>
    </location>
</feature>
<organism evidence="2 3">
    <name type="scientific">Paraclostridium sordellii</name>
    <name type="common">Clostridium sordellii</name>
    <dbReference type="NCBI Taxonomy" id="1505"/>
    <lineage>
        <taxon>Bacteria</taxon>
        <taxon>Bacillati</taxon>
        <taxon>Bacillota</taxon>
        <taxon>Clostridia</taxon>
        <taxon>Peptostreptococcales</taxon>
        <taxon>Peptostreptococcaceae</taxon>
        <taxon>Paraclostridium</taxon>
    </lineage>
</organism>
<keyword evidence="2" id="KW-0328">Glycosyltransferase</keyword>
<dbReference type="OrthoDB" id="153025at2"/>
<gene>
    <name evidence="2" type="ORF">R28058_25331</name>
</gene>
<dbReference type="AlphaFoldDB" id="A0A0C7R7D1"/>
<dbReference type="Proteomes" id="UP000049127">
    <property type="component" value="Unassembled WGS sequence"/>
</dbReference>
<dbReference type="Gene3D" id="3.90.550.10">
    <property type="entry name" value="Spore Coat Polysaccharide Biosynthesis Protein SpsA, Chain A"/>
    <property type="match status" value="1"/>
</dbReference>
<dbReference type="PANTHER" id="PTHR22916:SF3">
    <property type="entry name" value="UDP-GLCNAC:BETAGAL BETA-1,3-N-ACETYLGLUCOSAMINYLTRANSFERASE-LIKE PROTEIN 1"/>
    <property type="match status" value="1"/>
</dbReference>
<dbReference type="GO" id="GO:0016758">
    <property type="term" value="F:hexosyltransferase activity"/>
    <property type="evidence" value="ECO:0007669"/>
    <property type="project" value="UniProtKB-ARBA"/>
</dbReference>
<accession>A0A0C7R7D1</accession>
<dbReference type="SUPFAM" id="SSF53448">
    <property type="entry name" value="Nucleotide-diphospho-sugar transferases"/>
    <property type="match status" value="1"/>
</dbReference>
<dbReference type="InterPro" id="IPR001173">
    <property type="entry name" value="Glyco_trans_2-like"/>
</dbReference>
<dbReference type="EC" id="2.4.1.-" evidence="2"/>
<evidence type="ECO:0000259" key="1">
    <source>
        <dbReference type="Pfam" id="PF00535"/>
    </source>
</evidence>
<dbReference type="RefSeq" id="WP_055342859.1">
    <property type="nucleotide sequence ID" value="NZ_CEKZ01000014.1"/>
</dbReference>
<dbReference type="Pfam" id="PF00535">
    <property type="entry name" value="Glycos_transf_2"/>
    <property type="match status" value="1"/>
</dbReference>
<keyword evidence="2" id="KW-0808">Transferase</keyword>
<dbReference type="InterPro" id="IPR029044">
    <property type="entry name" value="Nucleotide-diphossugar_trans"/>
</dbReference>
<dbReference type="EMBL" id="CEKZ01000014">
    <property type="protein sequence ID" value="CEQ04815.1"/>
    <property type="molecule type" value="Genomic_DNA"/>
</dbReference>
<evidence type="ECO:0000313" key="2">
    <source>
        <dbReference type="EMBL" id="CEQ04815.1"/>
    </source>
</evidence>
<evidence type="ECO:0000313" key="3">
    <source>
        <dbReference type="Proteomes" id="UP000049127"/>
    </source>
</evidence>
<proteinExistence type="predicted"/>
<dbReference type="PANTHER" id="PTHR22916">
    <property type="entry name" value="GLYCOSYLTRANSFERASE"/>
    <property type="match status" value="1"/>
</dbReference>
<reference evidence="2 3" key="1">
    <citation type="submission" date="2015-01" db="EMBL/GenBank/DDBJ databases">
        <authorList>
            <person name="Aslett A.Martin."/>
            <person name="De Silva Nishadi"/>
        </authorList>
    </citation>
    <scope>NUCLEOTIDE SEQUENCE [LARGE SCALE GENOMIC DNA]</scope>
    <source>
        <strain evidence="2 3">R28058</strain>
    </source>
</reference>